<organism evidence="3 4">
    <name type="scientific">Periophthalmus magnuspinnatus</name>
    <dbReference type="NCBI Taxonomy" id="409849"/>
    <lineage>
        <taxon>Eukaryota</taxon>
        <taxon>Metazoa</taxon>
        <taxon>Chordata</taxon>
        <taxon>Craniata</taxon>
        <taxon>Vertebrata</taxon>
        <taxon>Euteleostomi</taxon>
        <taxon>Actinopterygii</taxon>
        <taxon>Neopterygii</taxon>
        <taxon>Teleostei</taxon>
        <taxon>Neoteleostei</taxon>
        <taxon>Acanthomorphata</taxon>
        <taxon>Gobiaria</taxon>
        <taxon>Gobiiformes</taxon>
        <taxon>Gobioidei</taxon>
        <taxon>Gobiidae</taxon>
        <taxon>Oxudercinae</taxon>
        <taxon>Periophthalmus</taxon>
    </lineage>
</organism>
<keyword evidence="4" id="KW-1185">Reference proteome</keyword>
<dbReference type="InterPro" id="IPR004853">
    <property type="entry name" value="Sugar_P_trans_dom"/>
</dbReference>
<feature type="transmembrane region" description="Helical" evidence="1">
    <location>
        <begin position="121"/>
        <end position="139"/>
    </location>
</feature>
<keyword evidence="1" id="KW-1133">Transmembrane helix</keyword>
<dbReference type="AlphaFoldDB" id="A0A3B4BB77"/>
<dbReference type="Proteomes" id="UP000261520">
    <property type="component" value="Unplaced"/>
</dbReference>
<dbReference type="Ensembl" id="ENSPMGT00000028763.1">
    <property type="protein sequence ID" value="ENSPMGP00000027002.1"/>
    <property type="gene ID" value="ENSPMGG00000021794.1"/>
</dbReference>
<accession>A0A3B4BB77</accession>
<protein>
    <recommendedName>
        <fullName evidence="2">Sugar phosphate transporter domain-containing protein</fullName>
    </recommendedName>
</protein>
<sequence length="200" mass="22170">TSPRGGHPMWRLLAPLGRGPERVVLARSESLSGEQVLKITVTETTVIEAESGVWSSRSLAYMGLWYFFSFCTLFLNKYILSLLEGEPSMLGAVQMLSTTLIGSLKMCVPCCLYQHKPRSEYPANFIMIMLFVGLMRLRVHTLTSPMQQPFIQIYLIRALFCPISSTFPCISYCVGRPEVGCVHTALVASKPPVSSAGSRL</sequence>
<feature type="transmembrane region" description="Helical" evidence="1">
    <location>
        <begin position="59"/>
        <end position="80"/>
    </location>
</feature>
<dbReference type="Pfam" id="PF03151">
    <property type="entry name" value="TPT"/>
    <property type="match status" value="1"/>
</dbReference>
<evidence type="ECO:0000259" key="2">
    <source>
        <dbReference type="Pfam" id="PF03151"/>
    </source>
</evidence>
<reference evidence="3" key="2">
    <citation type="submission" date="2025-09" db="UniProtKB">
        <authorList>
            <consortium name="Ensembl"/>
        </authorList>
    </citation>
    <scope>IDENTIFICATION</scope>
</reference>
<reference evidence="3" key="1">
    <citation type="submission" date="2025-08" db="UniProtKB">
        <authorList>
            <consortium name="Ensembl"/>
        </authorList>
    </citation>
    <scope>IDENTIFICATION</scope>
</reference>
<name>A0A3B4BB77_9GOBI</name>
<evidence type="ECO:0000313" key="4">
    <source>
        <dbReference type="Proteomes" id="UP000261520"/>
    </source>
</evidence>
<proteinExistence type="predicted"/>
<keyword evidence="1" id="KW-0472">Membrane</keyword>
<evidence type="ECO:0000313" key="3">
    <source>
        <dbReference type="Ensembl" id="ENSPMGP00000027002.1"/>
    </source>
</evidence>
<evidence type="ECO:0000256" key="1">
    <source>
        <dbReference type="SAM" id="Phobius"/>
    </source>
</evidence>
<keyword evidence="1" id="KW-0812">Transmembrane</keyword>
<dbReference type="STRING" id="409849.ENSPMGP00000027002"/>
<feature type="domain" description="Sugar phosphate transporter" evidence="2">
    <location>
        <begin position="59"/>
        <end position="143"/>
    </location>
</feature>